<dbReference type="Pfam" id="PF12625">
    <property type="entry name" value="Arabinose_bd"/>
    <property type="match status" value="1"/>
</dbReference>
<feature type="non-terminal residue" evidence="3">
    <location>
        <position position="167"/>
    </location>
</feature>
<dbReference type="GO" id="GO:0003700">
    <property type="term" value="F:DNA-binding transcription factor activity"/>
    <property type="evidence" value="ECO:0007669"/>
    <property type="project" value="TreeGrafter"/>
</dbReference>
<evidence type="ECO:0000313" key="3">
    <source>
        <dbReference type="EMBL" id="PQA32195.1"/>
    </source>
</evidence>
<protein>
    <recommendedName>
        <fullName evidence="2">HTH-type transcriptional regulator AraC-type N-terminal domain-containing protein</fullName>
    </recommendedName>
</protein>
<keyword evidence="1" id="KW-0238">DNA-binding</keyword>
<dbReference type="EMBL" id="PTQZ01000270">
    <property type="protein sequence ID" value="PQA32195.1"/>
    <property type="molecule type" value="Genomic_DNA"/>
</dbReference>
<dbReference type="PANTHER" id="PTHR47894:SF1">
    <property type="entry name" value="HTH-TYPE TRANSCRIPTIONAL REGULATOR VQSM"/>
    <property type="match status" value="1"/>
</dbReference>
<evidence type="ECO:0000256" key="1">
    <source>
        <dbReference type="ARBA" id="ARBA00023125"/>
    </source>
</evidence>
<dbReference type="PANTHER" id="PTHR47894">
    <property type="entry name" value="HTH-TYPE TRANSCRIPTIONAL REGULATOR GADX"/>
    <property type="match status" value="1"/>
</dbReference>
<evidence type="ECO:0000259" key="2">
    <source>
        <dbReference type="Pfam" id="PF12625"/>
    </source>
</evidence>
<proteinExistence type="predicted"/>
<sequence length="167" mass="18415">MRKPFDLTKPAYFLTLVAMTTNNTHNVSGYLSIAYFGLLTDYLGEHGLDAAGLPGGEALRQLAAGDTPVMPVRAWREVLEAAAERLRQPDLGLRLGQRFTPAHLGLLGYVLQSCGTVGAALERLQHYERLINGINRLRRREVTDDHGLPCTDLVWGVEHGRPGQQVD</sequence>
<feature type="domain" description="HTH-type transcriptional regulator AraC-type N-terminal" evidence="2">
    <location>
        <begin position="67"/>
        <end position="143"/>
    </location>
</feature>
<name>A0A2P6AQV2_9GAMM</name>
<gene>
    <name evidence="3" type="ORF">C5O18_08925</name>
</gene>
<reference evidence="4" key="1">
    <citation type="submission" date="2018-02" db="EMBL/GenBank/DDBJ databases">
        <title>Genome sequencing of Solimonas sp. HR-BB.</title>
        <authorList>
            <person name="Lee Y."/>
            <person name="Jeon C.O."/>
        </authorList>
    </citation>
    <scope>NUCLEOTIDE SEQUENCE [LARGE SCALE GENOMIC DNA]</scope>
    <source>
        <strain evidence="4">HR-E</strain>
    </source>
</reference>
<dbReference type="Proteomes" id="UP000243900">
    <property type="component" value="Unassembled WGS sequence"/>
</dbReference>
<dbReference type="AlphaFoldDB" id="A0A2P6AQV2"/>
<keyword evidence="4" id="KW-1185">Reference proteome</keyword>
<organism evidence="3 4">
    <name type="scientific">Amnimonas aquatica</name>
    <dbReference type="NCBI Taxonomy" id="2094561"/>
    <lineage>
        <taxon>Bacteria</taxon>
        <taxon>Pseudomonadati</taxon>
        <taxon>Pseudomonadota</taxon>
        <taxon>Gammaproteobacteria</taxon>
        <taxon>Moraxellales</taxon>
        <taxon>Moraxellaceae</taxon>
        <taxon>Amnimonas</taxon>
    </lineage>
</organism>
<dbReference type="GO" id="GO:0005829">
    <property type="term" value="C:cytosol"/>
    <property type="evidence" value="ECO:0007669"/>
    <property type="project" value="TreeGrafter"/>
</dbReference>
<accession>A0A2P6AQV2</accession>
<comment type="caution">
    <text evidence="3">The sequence shown here is derived from an EMBL/GenBank/DDBJ whole genome shotgun (WGS) entry which is preliminary data.</text>
</comment>
<dbReference type="GO" id="GO:0000976">
    <property type="term" value="F:transcription cis-regulatory region binding"/>
    <property type="evidence" value="ECO:0007669"/>
    <property type="project" value="TreeGrafter"/>
</dbReference>
<evidence type="ECO:0000313" key="4">
    <source>
        <dbReference type="Proteomes" id="UP000243900"/>
    </source>
</evidence>
<dbReference type="InterPro" id="IPR032687">
    <property type="entry name" value="AraC-type_N"/>
</dbReference>